<organism evidence="1 2">
    <name type="scientific">Daphnia magna</name>
    <dbReference type="NCBI Taxonomy" id="35525"/>
    <lineage>
        <taxon>Eukaryota</taxon>
        <taxon>Metazoa</taxon>
        <taxon>Ecdysozoa</taxon>
        <taxon>Arthropoda</taxon>
        <taxon>Crustacea</taxon>
        <taxon>Branchiopoda</taxon>
        <taxon>Diplostraca</taxon>
        <taxon>Cladocera</taxon>
        <taxon>Anomopoda</taxon>
        <taxon>Daphniidae</taxon>
        <taxon>Daphnia</taxon>
    </lineage>
</organism>
<keyword evidence="1" id="KW-0808">Transferase</keyword>
<gene>
    <name evidence="1" type="ORF">APZ42_015910</name>
</gene>
<dbReference type="EMBL" id="LRGB01000568">
    <property type="protein sequence ID" value="KZS17902.1"/>
    <property type="molecule type" value="Genomic_DNA"/>
</dbReference>
<reference evidence="1 2" key="1">
    <citation type="submission" date="2016-03" db="EMBL/GenBank/DDBJ databases">
        <title>EvidentialGene: Evidence-directed Construction of Genes on Genomes.</title>
        <authorList>
            <person name="Gilbert D.G."/>
            <person name="Choi J.-H."/>
            <person name="Mockaitis K."/>
            <person name="Colbourne J."/>
            <person name="Pfrender M."/>
        </authorList>
    </citation>
    <scope>NUCLEOTIDE SEQUENCE [LARGE SCALE GENOMIC DNA]</scope>
    <source>
        <strain evidence="1 2">Xinb3</strain>
        <tissue evidence="1">Complete organism</tissue>
    </source>
</reference>
<name>A0A162NEI2_9CRUS</name>
<keyword evidence="2" id="KW-1185">Reference proteome</keyword>
<evidence type="ECO:0000313" key="1">
    <source>
        <dbReference type="EMBL" id="KZS17902.1"/>
    </source>
</evidence>
<dbReference type="GO" id="GO:0032259">
    <property type="term" value="P:methylation"/>
    <property type="evidence" value="ECO:0007669"/>
    <property type="project" value="UniProtKB-KW"/>
</dbReference>
<comment type="caution">
    <text evidence="1">The sequence shown here is derived from an EMBL/GenBank/DDBJ whole genome shotgun (WGS) entry which is preliminary data.</text>
</comment>
<dbReference type="AlphaFoldDB" id="A0A162NEI2"/>
<proteinExistence type="predicted"/>
<accession>A0A162NEI2</accession>
<dbReference type="Proteomes" id="UP000076858">
    <property type="component" value="Unassembled WGS sequence"/>
</dbReference>
<protein>
    <submittedName>
        <fullName evidence="1">Methyltransferase-like protein</fullName>
    </submittedName>
</protein>
<sequence>MTIVKTFQNKRQCFYFFKYSSISSLTVCFINTSIPQNEKTRPLRKFVATYLDLLEMIFEVEMFMSFSDQGKFDAFMPGAKQV</sequence>
<evidence type="ECO:0000313" key="2">
    <source>
        <dbReference type="Proteomes" id="UP000076858"/>
    </source>
</evidence>
<dbReference type="GO" id="GO:0008168">
    <property type="term" value="F:methyltransferase activity"/>
    <property type="evidence" value="ECO:0007669"/>
    <property type="project" value="UniProtKB-KW"/>
</dbReference>
<keyword evidence="1" id="KW-0489">Methyltransferase</keyword>